<sequence length="142" mass="15595">MDGRKISRIVGRRRPRPVDPDDIDMLDVMREDALAGVRYASVRAIHLANPELPECVDVERYRLVVIRAGDPWAAAARRIAKALLVSQPSEFATRNFDGSPSPLAPAAIIAALSRNDVLGRFRLSRSATLPPRRWAVCIGTAA</sequence>
<reference evidence="1" key="1">
    <citation type="submission" date="2022-12" db="EMBL/GenBank/DDBJ databases">
        <title>Jiella pelagia sp. nov., isolated from phosphonate enriched culture of Northwest Pacific surface seawater.</title>
        <authorList>
            <person name="Shin D.Y."/>
            <person name="Hwang C.Y."/>
        </authorList>
    </citation>
    <scope>NUCLEOTIDE SEQUENCE</scope>
    <source>
        <strain evidence="1">HL-NP1</strain>
    </source>
</reference>
<proteinExistence type="predicted"/>
<evidence type="ECO:0000313" key="1">
    <source>
        <dbReference type="EMBL" id="WAP69107.1"/>
    </source>
</evidence>
<protein>
    <submittedName>
        <fullName evidence="1">Uncharacterized protein</fullName>
    </submittedName>
</protein>
<keyword evidence="2" id="KW-1185">Reference proteome</keyword>
<name>A0ABY7C0B8_9HYPH</name>
<evidence type="ECO:0000313" key="2">
    <source>
        <dbReference type="Proteomes" id="UP001164020"/>
    </source>
</evidence>
<dbReference type="RefSeq" id="WP_268881546.1">
    <property type="nucleotide sequence ID" value="NZ_CP114029.1"/>
</dbReference>
<accession>A0ABY7C0B8</accession>
<organism evidence="1 2">
    <name type="scientific">Jiella pelagia</name>
    <dbReference type="NCBI Taxonomy" id="2986949"/>
    <lineage>
        <taxon>Bacteria</taxon>
        <taxon>Pseudomonadati</taxon>
        <taxon>Pseudomonadota</taxon>
        <taxon>Alphaproteobacteria</taxon>
        <taxon>Hyphomicrobiales</taxon>
        <taxon>Aurantimonadaceae</taxon>
        <taxon>Jiella</taxon>
    </lineage>
</organism>
<dbReference type="EMBL" id="CP114029">
    <property type="protein sequence ID" value="WAP69107.1"/>
    <property type="molecule type" value="Genomic_DNA"/>
</dbReference>
<dbReference type="Proteomes" id="UP001164020">
    <property type="component" value="Chromosome"/>
</dbReference>
<gene>
    <name evidence="1" type="ORF">OH818_01895</name>
</gene>